<dbReference type="SUPFAM" id="SSF51161">
    <property type="entry name" value="Trimeric LpxA-like enzymes"/>
    <property type="match status" value="1"/>
</dbReference>
<dbReference type="PANTHER" id="PTHR23416:SF23">
    <property type="entry name" value="ACETYLTRANSFERASE C18B11.09C-RELATED"/>
    <property type="match status" value="1"/>
</dbReference>
<evidence type="ECO:0000256" key="1">
    <source>
        <dbReference type="ARBA" id="ARBA00007274"/>
    </source>
</evidence>
<protein>
    <submittedName>
        <fullName evidence="4">DapH/DapD/GlmU-related protein</fullName>
    </submittedName>
</protein>
<dbReference type="PROSITE" id="PS00101">
    <property type="entry name" value="HEXAPEP_TRANSFERASES"/>
    <property type="match status" value="1"/>
</dbReference>
<dbReference type="AlphaFoldDB" id="A0AB39HP27"/>
<organism evidence="4">
    <name type="scientific">Ornithinibacillus sp. 4-3</name>
    <dbReference type="NCBI Taxonomy" id="3231488"/>
    <lineage>
        <taxon>Bacteria</taxon>
        <taxon>Bacillati</taxon>
        <taxon>Bacillota</taxon>
        <taxon>Bacilli</taxon>
        <taxon>Bacillales</taxon>
        <taxon>Bacillaceae</taxon>
        <taxon>Ornithinibacillus</taxon>
    </lineage>
</organism>
<evidence type="ECO:0000256" key="2">
    <source>
        <dbReference type="ARBA" id="ARBA00022679"/>
    </source>
</evidence>
<accession>A0AB39HP27</accession>
<dbReference type="RefSeq" id="WP_368654370.1">
    <property type="nucleotide sequence ID" value="NZ_CP162599.1"/>
</dbReference>
<comment type="similarity">
    <text evidence="1">Belongs to the transferase hexapeptide repeat family.</text>
</comment>
<gene>
    <name evidence="4" type="ORF">AB4Y30_04895</name>
</gene>
<dbReference type="Gene3D" id="2.160.10.10">
    <property type="entry name" value="Hexapeptide repeat proteins"/>
    <property type="match status" value="1"/>
</dbReference>
<dbReference type="GO" id="GO:0008374">
    <property type="term" value="F:O-acyltransferase activity"/>
    <property type="evidence" value="ECO:0007669"/>
    <property type="project" value="TreeGrafter"/>
</dbReference>
<dbReference type="InterPro" id="IPR011004">
    <property type="entry name" value="Trimer_LpxA-like_sf"/>
</dbReference>
<dbReference type="PANTHER" id="PTHR23416">
    <property type="entry name" value="SIALIC ACID SYNTHASE-RELATED"/>
    <property type="match status" value="1"/>
</dbReference>
<dbReference type="Pfam" id="PF14602">
    <property type="entry name" value="Hexapep_2"/>
    <property type="match status" value="2"/>
</dbReference>
<sequence>MELEELLLKMTTEGIIHGGSEVNKAMTAVSAETRRLCAQLNNGIYTDEEVRNQVSQIIGKELDEGFSLFLPFTSDFGKNITIGKNVFINSGCRFQDQGGIHIGDESLIGHNVVFATINHDFHPLKRGTLHLKPVVLEKRTWIGSNATILPGVRVGENSVVAAGSVVTKDVAPNTIVGGNPAKFITNLEDKIED</sequence>
<dbReference type="InterPro" id="IPR001451">
    <property type="entry name" value="Hexapep"/>
</dbReference>
<keyword evidence="2" id="KW-0808">Transferase</keyword>
<evidence type="ECO:0000313" key="4">
    <source>
        <dbReference type="EMBL" id="XDK33692.1"/>
    </source>
</evidence>
<name>A0AB39HP27_9BACI</name>
<dbReference type="InterPro" id="IPR051159">
    <property type="entry name" value="Hexapeptide_acetyltransf"/>
</dbReference>
<reference evidence="4" key="1">
    <citation type="submission" date="2024-07" db="EMBL/GenBank/DDBJ databases">
        <title>Halotolerant mesophilic bacterium Ornithinibacillus sp. 4-3, sp. nov., isolated from soil.</title>
        <authorList>
            <person name="Sidarenka A.V."/>
            <person name="Guliayeva D.E."/>
            <person name="Leanovich S.I."/>
            <person name="Hileuskaya K.S."/>
            <person name="Akhremchuk A.E."/>
            <person name="Sikolenko M.A."/>
            <person name="Valentovich L.N."/>
        </authorList>
    </citation>
    <scope>NUCLEOTIDE SEQUENCE</scope>
    <source>
        <strain evidence="4">4-3</strain>
    </source>
</reference>
<evidence type="ECO:0000256" key="3">
    <source>
        <dbReference type="ARBA" id="ARBA00022737"/>
    </source>
</evidence>
<proteinExistence type="inferred from homology"/>
<dbReference type="InterPro" id="IPR018357">
    <property type="entry name" value="Hexapep_transf_CS"/>
</dbReference>
<keyword evidence="3" id="KW-0677">Repeat</keyword>
<dbReference type="EMBL" id="CP162599">
    <property type="protein sequence ID" value="XDK33692.1"/>
    <property type="molecule type" value="Genomic_DNA"/>
</dbReference>